<name>A0ABN2SX75_9ACTN</name>
<dbReference type="InterPro" id="IPR047951">
    <property type="entry name" value="Transpos_ISL3"/>
</dbReference>
<reference evidence="3 4" key="1">
    <citation type="journal article" date="2019" name="Int. J. Syst. Evol. Microbiol.">
        <title>The Global Catalogue of Microorganisms (GCM) 10K type strain sequencing project: providing services to taxonomists for standard genome sequencing and annotation.</title>
        <authorList>
            <consortium name="The Broad Institute Genomics Platform"/>
            <consortium name="The Broad Institute Genome Sequencing Center for Infectious Disease"/>
            <person name="Wu L."/>
            <person name="Ma J."/>
        </authorList>
    </citation>
    <scope>NUCLEOTIDE SEQUENCE [LARGE SCALE GENOMIC DNA]</scope>
    <source>
        <strain evidence="3 4">JCM 16013</strain>
    </source>
</reference>
<evidence type="ECO:0000313" key="4">
    <source>
        <dbReference type="Proteomes" id="UP001499854"/>
    </source>
</evidence>
<feature type="domain" description="Transposase IS204/IS1001/IS1096/IS1165 DDE" evidence="2">
    <location>
        <begin position="311"/>
        <end position="426"/>
    </location>
</feature>
<comment type="caution">
    <text evidence="3">The sequence shown here is derived from an EMBL/GenBank/DDBJ whole genome shotgun (WGS) entry which is preliminary data.</text>
</comment>
<keyword evidence="4" id="KW-1185">Reference proteome</keyword>
<gene>
    <name evidence="3" type="ORF">GCM10009838_68020</name>
</gene>
<organism evidence="3 4">
    <name type="scientific">Catenulispora subtropica</name>
    <dbReference type="NCBI Taxonomy" id="450798"/>
    <lineage>
        <taxon>Bacteria</taxon>
        <taxon>Bacillati</taxon>
        <taxon>Actinomycetota</taxon>
        <taxon>Actinomycetes</taxon>
        <taxon>Catenulisporales</taxon>
        <taxon>Catenulisporaceae</taxon>
        <taxon>Catenulispora</taxon>
    </lineage>
</organism>
<sequence length="433" mass="47565">MARMVQTVGLAVGGRPGSRLLRQLGAAVERTTVLSRVKALPIPATPRVRVLGVDEFAIRRGRTYATLLCDVETRRPVDLLPERTADSLVAWLAAHPGVEIICRDRSSVYSEGAKRGAPSATQVADRWHLLQNLTAAVEKTAHAHRACLRKAAEPLAAPGADQEPDAPGGSPIEDGLPPSDPPGNQLLARTRQRHADVLELLDQGHTMAATARILGLDPRTVKRFATEDLENMLASARDRRPAKIDPFKPLLQARFHSGCHNANQLFREIAERGYPGSHQSVRRYVATLRSGTADLEERRVVPSPRQITGWIMRSPSSLSEDEQQRLKQVMESCPDLSIARELAGDFHAILRRRSGQADLADWSQQVLEHGSRPLQGFAAFLQNDWDAVVAGLSLPWNSGVVEGHVTRVKLIKRRCFGRASFGLLRTLVLAQPP</sequence>
<feature type="region of interest" description="Disordered" evidence="1">
    <location>
        <begin position="155"/>
        <end position="186"/>
    </location>
</feature>
<dbReference type="PANTHER" id="PTHR33498:SF1">
    <property type="entry name" value="TRANSPOSASE FOR INSERTION SEQUENCE ELEMENT IS1557"/>
    <property type="match status" value="1"/>
</dbReference>
<feature type="domain" description="Transposase IS204/IS1001/IS1096/IS1165 DDE" evidence="2">
    <location>
        <begin position="51"/>
        <end position="149"/>
    </location>
</feature>
<dbReference type="Proteomes" id="UP001499854">
    <property type="component" value="Unassembled WGS sequence"/>
</dbReference>
<evidence type="ECO:0000259" key="2">
    <source>
        <dbReference type="Pfam" id="PF01610"/>
    </source>
</evidence>
<dbReference type="EMBL" id="BAAAQM010000051">
    <property type="protein sequence ID" value="GAA1994161.1"/>
    <property type="molecule type" value="Genomic_DNA"/>
</dbReference>
<protein>
    <submittedName>
        <fullName evidence="3">ISL3 family transposase</fullName>
    </submittedName>
</protein>
<dbReference type="PANTHER" id="PTHR33498">
    <property type="entry name" value="TRANSPOSASE FOR INSERTION SEQUENCE ELEMENT IS1557"/>
    <property type="match status" value="1"/>
</dbReference>
<accession>A0ABN2SX75</accession>
<proteinExistence type="predicted"/>
<evidence type="ECO:0000256" key="1">
    <source>
        <dbReference type="SAM" id="MobiDB-lite"/>
    </source>
</evidence>
<dbReference type="Pfam" id="PF01610">
    <property type="entry name" value="DDE_Tnp_ISL3"/>
    <property type="match status" value="2"/>
</dbReference>
<evidence type="ECO:0000313" key="3">
    <source>
        <dbReference type="EMBL" id="GAA1994161.1"/>
    </source>
</evidence>
<dbReference type="InterPro" id="IPR002560">
    <property type="entry name" value="Transposase_DDE"/>
</dbReference>